<gene>
    <name evidence="1" type="ORF">G7Y31_06910</name>
</gene>
<name>A0A7T0KD68_9CORY</name>
<evidence type="ECO:0000313" key="1">
    <source>
        <dbReference type="EMBL" id="QPK78314.1"/>
    </source>
</evidence>
<proteinExistence type="predicted"/>
<dbReference type="KEGG" id="cliz:G7Y31_06910"/>
<dbReference type="EMBL" id="CP064954">
    <property type="protein sequence ID" value="QPK78314.1"/>
    <property type="molecule type" value="Genomic_DNA"/>
</dbReference>
<organism evidence="1 2">
    <name type="scientific">Corynebacterium lizhenjunii</name>
    <dbReference type="NCBI Taxonomy" id="2709394"/>
    <lineage>
        <taxon>Bacteria</taxon>
        <taxon>Bacillati</taxon>
        <taxon>Actinomycetota</taxon>
        <taxon>Actinomycetes</taxon>
        <taxon>Mycobacteriales</taxon>
        <taxon>Corynebacteriaceae</taxon>
        <taxon>Corynebacterium</taxon>
    </lineage>
</organism>
<dbReference type="Proteomes" id="UP000594681">
    <property type="component" value="Chromosome"/>
</dbReference>
<dbReference type="RefSeq" id="WP_165006475.1">
    <property type="nucleotide sequence ID" value="NZ_CP064954.1"/>
</dbReference>
<dbReference type="AlphaFoldDB" id="A0A7T0KD68"/>
<sequence length="260" mass="28210">MNHQDTGDTRSLNLVLNGTLQSMDAQTVLKGLELLTSLVAGFTDKPVKMGALEEGSSITGVIVSPKVEAEILAGIAQLRDGEAIPENWTLKQVQNVRDLTRLESKAGVTGVKLHPSYGSESVSLDAPLRDAIDGIVKKIPLSLGSVTGELYHYSANNGRFRARLHPSSGGPKVNISFTEELDEELRNGLRQKVSIYGILKRHPETHVIEEIDARRIEIREPSGPARPGRGIWKDLKDQGVTVDGLMGAIRGEDRGGREHG</sequence>
<keyword evidence="2" id="KW-1185">Reference proteome</keyword>
<evidence type="ECO:0000313" key="2">
    <source>
        <dbReference type="Proteomes" id="UP000594681"/>
    </source>
</evidence>
<reference evidence="1 2" key="1">
    <citation type="submission" date="2020-11" db="EMBL/GenBank/DDBJ databases">
        <title>Corynebacterium sp. ZJ-599.</title>
        <authorList>
            <person name="Zhou J."/>
        </authorList>
    </citation>
    <scope>NUCLEOTIDE SEQUENCE [LARGE SCALE GENOMIC DNA]</scope>
    <source>
        <strain evidence="1 2">ZJ-599</strain>
    </source>
</reference>
<protein>
    <submittedName>
        <fullName evidence="1">Uncharacterized protein</fullName>
    </submittedName>
</protein>
<accession>A0A7T0KD68</accession>